<dbReference type="InterPro" id="IPR003362">
    <property type="entry name" value="Bact_transf"/>
</dbReference>
<comment type="similarity">
    <text evidence="1">Belongs to the bacterial sugar transferase family.</text>
</comment>
<accession>A0A518AK38</accession>
<proteinExistence type="inferred from homology"/>
<keyword evidence="5" id="KW-1185">Reference proteome</keyword>
<protein>
    <submittedName>
        <fullName evidence="4">Putative sugar transferase EpsL</fullName>
        <ecNumber evidence="4">2.-.-.-</ecNumber>
    </submittedName>
</protein>
<dbReference type="OrthoDB" id="9766874at2"/>
<dbReference type="Proteomes" id="UP000315750">
    <property type="component" value="Chromosome"/>
</dbReference>
<feature type="transmembrane region" description="Helical" evidence="2">
    <location>
        <begin position="95"/>
        <end position="116"/>
    </location>
</feature>
<dbReference type="Pfam" id="PF02397">
    <property type="entry name" value="Bac_transf"/>
    <property type="match status" value="1"/>
</dbReference>
<feature type="domain" description="Bacterial sugar transferase" evidence="3">
    <location>
        <begin position="90"/>
        <end position="278"/>
    </location>
</feature>
<evidence type="ECO:0000256" key="1">
    <source>
        <dbReference type="ARBA" id="ARBA00006464"/>
    </source>
</evidence>
<gene>
    <name evidence="4" type="primary">epsL_1</name>
    <name evidence="4" type="ORF">Pan181_12420</name>
</gene>
<evidence type="ECO:0000313" key="4">
    <source>
        <dbReference type="EMBL" id="QDU55056.1"/>
    </source>
</evidence>
<organism evidence="4 5">
    <name type="scientific">Aeoliella mucimassa</name>
    <dbReference type="NCBI Taxonomy" id="2527972"/>
    <lineage>
        <taxon>Bacteria</taxon>
        <taxon>Pseudomonadati</taxon>
        <taxon>Planctomycetota</taxon>
        <taxon>Planctomycetia</taxon>
        <taxon>Pirellulales</taxon>
        <taxon>Lacipirellulaceae</taxon>
        <taxon>Aeoliella</taxon>
    </lineage>
</organism>
<evidence type="ECO:0000313" key="5">
    <source>
        <dbReference type="Proteomes" id="UP000315750"/>
    </source>
</evidence>
<keyword evidence="2" id="KW-1133">Transmembrane helix</keyword>
<dbReference type="PANTHER" id="PTHR30576">
    <property type="entry name" value="COLANIC BIOSYNTHESIS UDP-GLUCOSE LIPID CARRIER TRANSFERASE"/>
    <property type="match status" value="1"/>
</dbReference>
<dbReference type="EMBL" id="CP036278">
    <property type="protein sequence ID" value="QDU55056.1"/>
    <property type="molecule type" value="Genomic_DNA"/>
</dbReference>
<keyword evidence="2" id="KW-0812">Transmembrane</keyword>
<dbReference type="KEGG" id="amuc:Pan181_12420"/>
<dbReference type="PANTHER" id="PTHR30576:SF10">
    <property type="entry name" value="SLL5057 PROTEIN"/>
    <property type="match status" value="1"/>
</dbReference>
<keyword evidence="2" id="KW-0472">Membrane</keyword>
<evidence type="ECO:0000256" key="2">
    <source>
        <dbReference type="SAM" id="Phobius"/>
    </source>
</evidence>
<evidence type="ECO:0000259" key="3">
    <source>
        <dbReference type="Pfam" id="PF02397"/>
    </source>
</evidence>
<dbReference type="RefSeq" id="WP_145245955.1">
    <property type="nucleotide sequence ID" value="NZ_CP036278.1"/>
</dbReference>
<keyword evidence="4" id="KW-0808">Transferase</keyword>
<dbReference type="EC" id="2.-.-.-" evidence="4"/>
<reference evidence="4 5" key="1">
    <citation type="submission" date="2019-02" db="EMBL/GenBank/DDBJ databases">
        <title>Deep-cultivation of Planctomycetes and their phenomic and genomic characterization uncovers novel biology.</title>
        <authorList>
            <person name="Wiegand S."/>
            <person name="Jogler M."/>
            <person name="Boedeker C."/>
            <person name="Pinto D."/>
            <person name="Vollmers J."/>
            <person name="Rivas-Marin E."/>
            <person name="Kohn T."/>
            <person name="Peeters S.H."/>
            <person name="Heuer A."/>
            <person name="Rast P."/>
            <person name="Oberbeckmann S."/>
            <person name="Bunk B."/>
            <person name="Jeske O."/>
            <person name="Meyerdierks A."/>
            <person name="Storesund J.E."/>
            <person name="Kallscheuer N."/>
            <person name="Luecker S."/>
            <person name="Lage O.M."/>
            <person name="Pohl T."/>
            <person name="Merkel B.J."/>
            <person name="Hornburger P."/>
            <person name="Mueller R.-W."/>
            <person name="Bruemmer F."/>
            <person name="Labrenz M."/>
            <person name="Spormann A.M."/>
            <person name="Op den Camp H."/>
            <person name="Overmann J."/>
            <person name="Amann R."/>
            <person name="Jetten M.S.M."/>
            <person name="Mascher T."/>
            <person name="Medema M.H."/>
            <person name="Devos D.P."/>
            <person name="Kaster A.-K."/>
            <person name="Ovreas L."/>
            <person name="Rohde M."/>
            <person name="Galperin M.Y."/>
            <person name="Jogler C."/>
        </authorList>
    </citation>
    <scope>NUCLEOTIDE SEQUENCE [LARGE SCALE GENOMIC DNA]</scope>
    <source>
        <strain evidence="4 5">Pan181</strain>
    </source>
</reference>
<dbReference type="AlphaFoldDB" id="A0A518AK38"/>
<name>A0A518AK38_9BACT</name>
<dbReference type="GO" id="GO:0016780">
    <property type="term" value="F:phosphotransferase activity, for other substituted phosphate groups"/>
    <property type="evidence" value="ECO:0007669"/>
    <property type="project" value="TreeGrafter"/>
</dbReference>
<sequence length="284" mass="31881">MNTCTEATLEARIKVPNVSPERRGSASRVSQENLARRLARQGMSHTEAYRGARQFALESGVAGEAIAWDPSAELSEALHEVEISAYNVLKRTMDIVIASVALLLLSPVMLVTALIIKLTDGGSIFYGHKRVGYRGREFWCLKFRSMIEDADKLKAKLLEESHHDDTRTFKIAKDPRLTTIGGLIRKLSIDELPQLFNVLRGEMSLVGPRPAVPQEVAQYTYDDLRRLEVKPGITCIWQVSGRSDLPFPEQLRLDIEYIENRTIWMDVTLLAKTVPAVLSTRGAY</sequence>